<dbReference type="EMBL" id="AJWY01011407">
    <property type="protein sequence ID" value="EKC52839.1"/>
    <property type="molecule type" value="Genomic_DNA"/>
</dbReference>
<sequence>CLDLSKAGELGILEAYEVLKRYAQMED</sequence>
<accession>K1SBL0</accession>
<dbReference type="AlphaFoldDB" id="K1SBL0"/>
<protein>
    <submittedName>
        <fullName evidence="1">Uncharacterized protein</fullName>
    </submittedName>
</protein>
<evidence type="ECO:0000313" key="1">
    <source>
        <dbReference type="EMBL" id="EKC52839.1"/>
    </source>
</evidence>
<reference evidence="1" key="1">
    <citation type="journal article" date="2013" name="Environ. Microbiol.">
        <title>Microbiota from the distal guts of lean and obese adolescents exhibit partial functional redundancy besides clear differences in community structure.</title>
        <authorList>
            <person name="Ferrer M."/>
            <person name="Ruiz A."/>
            <person name="Lanza F."/>
            <person name="Haange S.B."/>
            <person name="Oberbach A."/>
            <person name="Till H."/>
            <person name="Bargiela R."/>
            <person name="Campoy C."/>
            <person name="Segura M.T."/>
            <person name="Richter M."/>
            <person name="von Bergen M."/>
            <person name="Seifert J."/>
            <person name="Suarez A."/>
        </authorList>
    </citation>
    <scope>NUCLEOTIDE SEQUENCE</scope>
</reference>
<comment type="caution">
    <text evidence="1">The sequence shown here is derived from an EMBL/GenBank/DDBJ whole genome shotgun (WGS) entry which is preliminary data.</text>
</comment>
<gene>
    <name evidence="1" type="ORF">LEA_16686</name>
</gene>
<feature type="non-terminal residue" evidence="1">
    <location>
        <position position="1"/>
    </location>
</feature>
<proteinExistence type="predicted"/>
<name>K1SBL0_9ZZZZ</name>
<organism evidence="1">
    <name type="scientific">human gut metagenome</name>
    <dbReference type="NCBI Taxonomy" id="408170"/>
    <lineage>
        <taxon>unclassified sequences</taxon>
        <taxon>metagenomes</taxon>
        <taxon>organismal metagenomes</taxon>
    </lineage>
</organism>